<dbReference type="SUPFAM" id="SSF111331">
    <property type="entry name" value="NAD kinase/diacylglycerol kinase-like"/>
    <property type="match status" value="1"/>
</dbReference>
<dbReference type="Pfam" id="PF20143">
    <property type="entry name" value="NAD_kinase_C"/>
    <property type="match status" value="1"/>
</dbReference>
<keyword evidence="11" id="KW-1185">Reference proteome</keyword>
<gene>
    <name evidence="9" type="primary">nadK</name>
    <name evidence="10" type="ORF">DV701_01825</name>
</gene>
<comment type="similarity">
    <text evidence="9">Belongs to the NAD kinase family.</text>
</comment>
<evidence type="ECO:0000256" key="7">
    <source>
        <dbReference type="ARBA" id="ARBA00023027"/>
    </source>
</evidence>
<evidence type="ECO:0000256" key="2">
    <source>
        <dbReference type="ARBA" id="ARBA00022679"/>
    </source>
</evidence>
<evidence type="ECO:0000256" key="4">
    <source>
        <dbReference type="ARBA" id="ARBA00022777"/>
    </source>
</evidence>
<dbReference type="InterPro" id="IPR016064">
    <property type="entry name" value="NAD/diacylglycerol_kinase_sf"/>
</dbReference>
<dbReference type="Gene3D" id="3.40.50.10330">
    <property type="entry name" value="Probable inorganic polyphosphate/atp-NAD kinase, domain 1"/>
    <property type="match status" value="1"/>
</dbReference>
<sequence length="313" mass="33327">MSRRIMLVTHPTRPEVADLAAEFAARLGDHDIEVDVVPEAPPSHEVVGPHQVGGAKSPVPPHVDATGSELVVVFGGDGTILRGAEIARPAGVPLLGVNMGRVGFLAEAERDDIETVVDRIVRGDYHVERRMTVEVDVLHEGRPVSHNWALNEVAVEKSARERMLEVAVEVDGRPLSTWGCDGVVMSTPTGSTAYAFSAGGPVVWPGVEALLLVPISAHALFARPVVLGPSSHLAVEVVPHSYVSGVMWCDGRRTVELPPGARIEVQRADTPVLVARFSTEPFTDRLVRKFALPVTGWRGPATTGSTPPHGGAP</sequence>
<keyword evidence="4 9" id="KW-0418">Kinase</keyword>
<comment type="caution">
    <text evidence="9">Lacks conserved residue(s) required for the propagation of feature annotation.</text>
</comment>
<evidence type="ECO:0000256" key="8">
    <source>
        <dbReference type="ARBA" id="ARBA00047925"/>
    </source>
</evidence>
<feature type="binding site" evidence="9">
    <location>
        <begin position="151"/>
        <end position="152"/>
    </location>
    <ligand>
        <name>NAD(+)</name>
        <dbReference type="ChEBI" id="CHEBI:57540"/>
    </ligand>
</feature>
<dbReference type="PANTHER" id="PTHR20275:SF0">
    <property type="entry name" value="NAD KINASE"/>
    <property type="match status" value="1"/>
</dbReference>
<dbReference type="HAMAP" id="MF_00361">
    <property type="entry name" value="NAD_kinase"/>
    <property type="match status" value="1"/>
</dbReference>
<dbReference type="GO" id="GO:0046872">
    <property type="term" value="F:metal ion binding"/>
    <property type="evidence" value="ECO:0007669"/>
    <property type="project" value="UniProtKB-UniRule"/>
</dbReference>
<dbReference type="GO" id="GO:0005524">
    <property type="term" value="F:ATP binding"/>
    <property type="evidence" value="ECO:0007669"/>
    <property type="project" value="UniProtKB-KW"/>
</dbReference>
<dbReference type="EC" id="2.7.1.23" evidence="9"/>
<dbReference type="EMBL" id="CP031229">
    <property type="protein sequence ID" value="AXH95063.1"/>
    <property type="molecule type" value="Genomic_DNA"/>
</dbReference>
<dbReference type="GO" id="GO:0019674">
    <property type="term" value="P:NAD+ metabolic process"/>
    <property type="evidence" value="ECO:0007669"/>
    <property type="project" value="InterPro"/>
</dbReference>
<accession>A0A345NJ55</accession>
<dbReference type="Pfam" id="PF01513">
    <property type="entry name" value="NAD_kinase"/>
    <property type="match status" value="1"/>
</dbReference>
<evidence type="ECO:0000256" key="3">
    <source>
        <dbReference type="ARBA" id="ARBA00022741"/>
    </source>
</evidence>
<keyword evidence="3 9" id="KW-0547">Nucleotide-binding</keyword>
<evidence type="ECO:0000313" key="10">
    <source>
        <dbReference type="EMBL" id="AXH95063.1"/>
    </source>
</evidence>
<dbReference type="InterPro" id="IPR017438">
    <property type="entry name" value="ATP-NAD_kinase_N"/>
</dbReference>
<dbReference type="FunFam" id="2.60.200.30:FF:000007">
    <property type="entry name" value="NAD kinase"/>
    <property type="match status" value="1"/>
</dbReference>
<dbReference type="OrthoDB" id="9774737at2"/>
<keyword evidence="6 9" id="KW-0521">NADP</keyword>
<evidence type="ECO:0000256" key="5">
    <source>
        <dbReference type="ARBA" id="ARBA00022840"/>
    </source>
</evidence>
<dbReference type="GO" id="GO:0005737">
    <property type="term" value="C:cytoplasm"/>
    <property type="evidence" value="ECO:0007669"/>
    <property type="project" value="UniProtKB-SubCell"/>
</dbReference>
<keyword evidence="1 9" id="KW-0963">Cytoplasm</keyword>
<comment type="catalytic activity">
    <reaction evidence="8 9">
        <text>NAD(+) + ATP = ADP + NADP(+) + H(+)</text>
        <dbReference type="Rhea" id="RHEA:18629"/>
        <dbReference type="ChEBI" id="CHEBI:15378"/>
        <dbReference type="ChEBI" id="CHEBI:30616"/>
        <dbReference type="ChEBI" id="CHEBI:57540"/>
        <dbReference type="ChEBI" id="CHEBI:58349"/>
        <dbReference type="ChEBI" id="CHEBI:456216"/>
        <dbReference type="EC" id="2.7.1.23"/>
    </reaction>
</comment>
<dbReference type="GO" id="GO:0051287">
    <property type="term" value="F:NAD binding"/>
    <property type="evidence" value="ECO:0007669"/>
    <property type="project" value="UniProtKB-ARBA"/>
</dbReference>
<comment type="subcellular location">
    <subcellularLocation>
        <location evidence="9">Cytoplasm</location>
    </subcellularLocation>
</comment>
<keyword evidence="2 9" id="KW-0808">Transferase</keyword>
<comment type="function">
    <text evidence="9">Involved in the regulation of the intracellular balance of NAD and NADP, and is a key enzyme in the biosynthesis of NADP. Catalyzes specifically the phosphorylation on 2'-hydroxyl of the adenosine moiety of NAD to yield NADP.</text>
</comment>
<name>A0A345NJ55_9MICO</name>
<organism evidence="10 11">
    <name type="scientific">Ornithinimicrobium avium</name>
    <dbReference type="NCBI Taxonomy" id="2283195"/>
    <lineage>
        <taxon>Bacteria</taxon>
        <taxon>Bacillati</taxon>
        <taxon>Actinomycetota</taxon>
        <taxon>Actinomycetes</taxon>
        <taxon>Micrococcales</taxon>
        <taxon>Ornithinimicrobiaceae</taxon>
        <taxon>Ornithinimicrobium</taxon>
    </lineage>
</organism>
<dbReference type="NCBIfam" id="NF002892">
    <property type="entry name" value="PRK03372.1"/>
    <property type="match status" value="1"/>
</dbReference>
<proteinExistence type="inferred from homology"/>
<feature type="binding site" evidence="9">
    <location>
        <position position="82"/>
    </location>
    <ligand>
        <name>NAD(+)</name>
        <dbReference type="ChEBI" id="CHEBI:57540"/>
    </ligand>
</feature>
<comment type="cofactor">
    <cofactor evidence="9">
        <name>a divalent metal cation</name>
        <dbReference type="ChEBI" id="CHEBI:60240"/>
    </cofactor>
</comment>
<dbReference type="InterPro" id="IPR002504">
    <property type="entry name" value="NADK"/>
</dbReference>
<dbReference type="Gene3D" id="2.60.200.30">
    <property type="entry name" value="Probable inorganic polyphosphate/atp-NAD kinase, domain 2"/>
    <property type="match status" value="1"/>
</dbReference>
<reference evidence="10 11" key="1">
    <citation type="submission" date="2018-07" db="EMBL/GenBank/DDBJ databases">
        <title>Complete genome sequencing of Ornithinimicrobium sp. AMA3305.</title>
        <authorList>
            <person name="Bae J.-W."/>
        </authorList>
    </citation>
    <scope>NUCLEOTIDE SEQUENCE [LARGE SCALE GENOMIC DNA]</scope>
    <source>
        <strain evidence="10 11">AMA3305</strain>
    </source>
</reference>
<evidence type="ECO:0000256" key="9">
    <source>
        <dbReference type="HAMAP-Rule" id="MF_00361"/>
    </source>
</evidence>
<keyword evidence="7 9" id="KW-0520">NAD</keyword>
<feature type="active site" description="Proton acceptor" evidence="9">
    <location>
        <position position="77"/>
    </location>
</feature>
<dbReference type="GO" id="GO:0003951">
    <property type="term" value="F:NAD+ kinase activity"/>
    <property type="evidence" value="ECO:0007669"/>
    <property type="project" value="UniProtKB-UniRule"/>
</dbReference>
<evidence type="ECO:0000313" key="11">
    <source>
        <dbReference type="Proteomes" id="UP000253790"/>
    </source>
</evidence>
<evidence type="ECO:0000256" key="1">
    <source>
        <dbReference type="ARBA" id="ARBA00022490"/>
    </source>
</evidence>
<dbReference type="Proteomes" id="UP000253790">
    <property type="component" value="Chromosome"/>
</dbReference>
<feature type="binding site" evidence="9">
    <location>
        <position position="162"/>
    </location>
    <ligand>
        <name>NAD(+)</name>
        <dbReference type="ChEBI" id="CHEBI:57540"/>
    </ligand>
</feature>
<protein>
    <recommendedName>
        <fullName evidence="9">NAD kinase</fullName>
        <ecNumber evidence="9">2.7.1.23</ecNumber>
    </recommendedName>
    <alternativeName>
        <fullName evidence="9">ATP-dependent NAD kinase</fullName>
    </alternativeName>
</protein>
<keyword evidence="5 9" id="KW-0067">ATP-binding</keyword>
<dbReference type="InterPro" id="IPR017437">
    <property type="entry name" value="ATP-NAD_kinase_PpnK-typ_C"/>
</dbReference>
<dbReference type="KEGG" id="orn:DV701_01825"/>
<dbReference type="PANTHER" id="PTHR20275">
    <property type="entry name" value="NAD KINASE"/>
    <property type="match status" value="1"/>
</dbReference>
<dbReference type="GO" id="GO:0006741">
    <property type="term" value="P:NADP+ biosynthetic process"/>
    <property type="evidence" value="ECO:0007669"/>
    <property type="project" value="UniProtKB-UniRule"/>
</dbReference>
<dbReference type="RefSeq" id="WP_114926828.1">
    <property type="nucleotide sequence ID" value="NZ_CP031229.1"/>
</dbReference>
<feature type="binding site" evidence="9">
    <location>
        <begin position="192"/>
        <end position="197"/>
    </location>
    <ligand>
        <name>NAD(+)</name>
        <dbReference type="ChEBI" id="CHEBI:57540"/>
    </ligand>
</feature>
<feature type="binding site" evidence="9">
    <location>
        <begin position="77"/>
        <end position="78"/>
    </location>
    <ligand>
        <name>NAD(+)</name>
        <dbReference type="ChEBI" id="CHEBI:57540"/>
    </ligand>
</feature>
<feature type="binding site" evidence="9">
    <location>
        <position position="181"/>
    </location>
    <ligand>
        <name>NAD(+)</name>
        <dbReference type="ChEBI" id="CHEBI:57540"/>
    </ligand>
</feature>
<evidence type="ECO:0000256" key="6">
    <source>
        <dbReference type="ARBA" id="ARBA00022857"/>
    </source>
</evidence>
<dbReference type="AlphaFoldDB" id="A0A345NJ55"/>